<feature type="transmembrane region" description="Helical" evidence="1">
    <location>
        <begin position="112"/>
        <end position="137"/>
    </location>
</feature>
<feature type="transmembrane region" description="Helical" evidence="1">
    <location>
        <begin position="34"/>
        <end position="55"/>
    </location>
</feature>
<keyword evidence="1" id="KW-0472">Membrane</keyword>
<proteinExistence type="predicted"/>
<evidence type="ECO:0000256" key="1">
    <source>
        <dbReference type="SAM" id="Phobius"/>
    </source>
</evidence>
<dbReference type="Proteomes" id="UP000361836">
    <property type="component" value="Unassembled WGS sequence"/>
</dbReference>
<organism evidence="2 3">
    <name type="scientific">Collinsella aerofaciens</name>
    <dbReference type="NCBI Taxonomy" id="74426"/>
    <lineage>
        <taxon>Bacteria</taxon>
        <taxon>Bacillati</taxon>
        <taxon>Actinomycetota</taxon>
        <taxon>Coriobacteriia</taxon>
        <taxon>Coriobacteriales</taxon>
        <taxon>Coriobacteriaceae</taxon>
        <taxon>Collinsella</taxon>
    </lineage>
</organism>
<protein>
    <submittedName>
        <fullName evidence="2">Uncharacterized protein</fullName>
    </submittedName>
</protein>
<name>A0A5K1IN31_9ACTN</name>
<sequence length="142" mass="15565">MTPQGLQNPAGIPRPAASAARSLLSRVPESLGRIWNTLVCFSLLVLFAGSHFAVFHPTGANQSYPTLLLIIEYFLFVDGLMVLMHFALLDKRRLRRRFALLDSYRGKKLAKLWLKALGVLLLCMIVIVAVANAAGVVDTSAT</sequence>
<gene>
    <name evidence="2" type="ORF">KCJAJFAP_01782</name>
</gene>
<keyword evidence="1" id="KW-1133">Transmembrane helix</keyword>
<dbReference type="EMBL" id="CABWIE010000005">
    <property type="protein sequence ID" value="VWL89330.1"/>
    <property type="molecule type" value="Genomic_DNA"/>
</dbReference>
<reference evidence="2 3" key="1">
    <citation type="submission" date="2019-10" db="EMBL/GenBank/DDBJ databases">
        <authorList>
            <person name="Wolf R A."/>
        </authorList>
    </citation>
    <scope>NUCLEOTIDE SEQUENCE [LARGE SCALE GENOMIC DNA]</scope>
    <source>
        <strain evidence="2">Collinsella_aerofaciens_MC2</strain>
    </source>
</reference>
<dbReference type="AlphaFoldDB" id="A0A5K1IN31"/>
<evidence type="ECO:0000313" key="2">
    <source>
        <dbReference type="EMBL" id="VWL89330.1"/>
    </source>
</evidence>
<keyword evidence="3" id="KW-1185">Reference proteome</keyword>
<evidence type="ECO:0000313" key="3">
    <source>
        <dbReference type="Proteomes" id="UP000361836"/>
    </source>
</evidence>
<keyword evidence="1" id="KW-0812">Transmembrane</keyword>
<accession>A0A5K1IN31</accession>
<feature type="transmembrane region" description="Helical" evidence="1">
    <location>
        <begin position="67"/>
        <end position="89"/>
    </location>
</feature>